<dbReference type="InterPro" id="IPR029044">
    <property type="entry name" value="Nucleotide-diphossugar_trans"/>
</dbReference>
<dbReference type="VEuPathDB" id="TrichDB:TVAG_110120"/>
<keyword evidence="3" id="KW-1185">Reference proteome</keyword>
<dbReference type="KEGG" id="tva:5465935"/>
<dbReference type="eggNOG" id="ENOG502SAST">
    <property type="taxonomic scope" value="Eukaryota"/>
</dbReference>
<reference evidence="2" key="1">
    <citation type="submission" date="2006-10" db="EMBL/GenBank/DDBJ databases">
        <authorList>
            <person name="Amadeo P."/>
            <person name="Zhao Q."/>
            <person name="Wortman J."/>
            <person name="Fraser-Liggett C."/>
            <person name="Carlton J."/>
        </authorList>
    </citation>
    <scope>NUCLEOTIDE SEQUENCE</scope>
    <source>
        <strain evidence="2">G3</strain>
    </source>
</reference>
<keyword evidence="1" id="KW-0472">Membrane</keyword>
<evidence type="ECO:0000313" key="2">
    <source>
        <dbReference type="EMBL" id="EAY20400.1"/>
    </source>
</evidence>
<gene>
    <name evidence="2" type="ORF">TVAG_110120</name>
</gene>
<dbReference type="AlphaFoldDB" id="A2DGL3"/>
<dbReference type="SUPFAM" id="SSF53448">
    <property type="entry name" value="Nucleotide-diphospho-sugar transferases"/>
    <property type="match status" value="1"/>
</dbReference>
<dbReference type="Gene3D" id="3.90.550.10">
    <property type="entry name" value="Spore Coat Polysaccharide Biosynthesis Protein SpsA, Chain A"/>
    <property type="match status" value="1"/>
</dbReference>
<feature type="transmembrane region" description="Helical" evidence="1">
    <location>
        <begin position="21"/>
        <end position="42"/>
    </location>
</feature>
<dbReference type="RefSeq" id="XP_001581386.1">
    <property type="nucleotide sequence ID" value="XM_001581336.1"/>
</dbReference>
<name>A2DGL3_TRIV3</name>
<sequence length="677" mass="77604">MLRERRKWFHVKRLLLRHPSLIFSFILGISCLIYGIASLAYAKNFARVRDLTKKNKWLEITIPSTKKSPDSAKFIYKKLKRDEDNCIDRKFYHHEVRRIFDYESSKDDYDSKRMLIIGSHTSIGAALVRKYQRKNIPYTAVKSIIDFDIYGHSSDDYFANLSFKSAFIVYQPEIKRHSVVNQKLEMVKAVHKYFDSLLQYLMNKGIPFVIALPQANSPQILKVVMQYGGLYVDVPYTVDSKAVDDLDNPLMRAARECDAVGHTKVFIKKGSEVHSMDADIAAKFLRKQMKEGKQGHFSIHGATNISMKEAILTVVPQTCNVTFLEYPMVNETSPLSEQTALVGDPNADVKEMLKEEFKHFQNVWDKKPYLSLVVVGRNDNFSNGFLARTNNFVKALEYNLLAGPLANFEVVFVDYAPPGNKPKLQDVVDIPIALQNRFRFITVPVLTHYHLARKLNTTMQFLEYIAKNIGIRRASGKMIAALNPDDIISPEIFEAAAGKQFNRGTLYRVFRWDLRENWESNLTIDEIMPKMGSQSDVRTIPNIKERCGTLVVHTQIIDDQPSFKEYAILCGSGDFIMLSKDLWGAIGGFHEYPGNPNVDAAFNGKMMRLLNGYVSYTLDAPLLHQHHIRKNVQRPCMQDHEQIINDYICNGSSPLLVNYPDMPDWGLANEQFEEVRR</sequence>
<dbReference type="Proteomes" id="UP000001542">
    <property type="component" value="Unassembled WGS sequence"/>
</dbReference>
<keyword evidence="1" id="KW-1133">Transmembrane helix</keyword>
<accession>A2DGL3</accession>
<evidence type="ECO:0000256" key="1">
    <source>
        <dbReference type="SAM" id="Phobius"/>
    </source>
</evidence>
<evidence type="ECO:0000313" key="3">
    <source>
        <dbReference type="Proteomes" id="UP000001542"/>
    </source>
</evidence>
<dbReference type="OrthoDB" id="2329609at2759"/>
<protein>
    <submittedName>
        <fullName evidence="2">Uncharacterized protein</fullName>
    </submittedName>
</protein>
<proteinExistence type="predicted"/>
<dbReference type="EMBL" id="DS113198">
    <property type="protein sequence ID" value="EAY20400.1"/>
    <property type="molecule type" value="Genomic_DNA"/>
</dbReference>
<dbReference type="PROSITE" id="PS51257">
    <property type="entry name" value="PROKAR_LIPOPROTEIN"/>
    <property type="match status" value="1"/>
</dbReference>
<reference evidence="2" key="2">
    <citation type="journal article" date="2007" name="Science">
        <title>Draft genome sequence of the sexually transmitted pathogen Trichomonas vaginalis.</title>
        <authorList>
            <person name="Carlton J.M."/>
            <person name="Hirt R.P."/>
            <person name="Silva J.C."/>
            <person name="Delcher A.L."/>
            <person name="Schatz M."/>
            <person name="Zhao Q."/>
            <person name="Wortman J.R."/>
            <person name="Bidwell S.L."/>
            <person name="Alsmark U.C.M."/>
            <person name="Besteiro S."/>
            <person name="Sicheritz-Ponten T."/>
            <person name="Noel C.J."/>
            <person name="Dacks J.B."/>
            <person name="Foster P.G."/>
            <person name="Simillion C."/>
            <person name="Van de Peer Y."/>
            <person name="Miranda-Saavedra D."/>
            <person name="Barton G.J."/>
            <person name="Westrop G.D."/>
            <person name="Mueller S."/>
            <person name="Dessi D."/>
            <person name="Fiori P.L."/>
            <person name="Ren Q."/>
            <person name="Paulsen I."/>
            <person name="Zhang H."/>
            <person name="Bastida-Corcuera F.D."/>
            <person name="Simoes-Barbosa A."/>
            <person name="Brown M.T."/>
            <person name="Hayes R.D."/>
            <person name="Mukherjee M."/>
            <person name="Okumura C.Y."/>
            <person name="Schneider R."/>
            <person name="Smith A.J."/>
            <person name="Vanacova S."/>
            <person name="Villalvazo M."/>
            <person name="Haas B.J."/>
            <person name="Pertea M."/>
            <person name="Feldblyum T.V."/>
            <person name="Utterback T.R."/>
            <person name="Shu C.L."/>
            <person name="Osoegawa K."/>
            <person name="de Jong P.J."/>
            <person name="Hrdy I."/>
            <person name="Horvathova L."/>
            <person name="Zubacova Z."/>
            <person name="Dolezal P."/>
            <person name="Malik S.B."/>
            <person name="Logsdon J.M. Jr."/>
            <person name="Henze K."/>
            <person name="Gupta A."/>
            <person name="Wang C.C."/>
            <person name="Dunne R.L."/>
            <person name="Upcroft J.A."/>
            <person name="Upcroft P."/>
            <person name="White O."/>
            <person name="Salzberg S.L."/>
            <person name="Tang P."/>
            <person name="Chiu C.-H."/>
            <person name="Lee Y.-S."/>
            <person name="Embley T.M."/>
            <person name="Coombs G.H."/>
            <person name="Mottram J.C."/>
            <person name="Tachezy J."/>
            <person name="Fraser-Liggett C.M."/>
            <person name="Johnson P.J."/>
        </authorList>
    </citation>
    <scope>NUCLEOTIDE SEQUENCE [LARGE SCALE GENOMIC DNA]</scope>
    <source>
        <strain evidence="2">G3</strain>
    </source>
</reference>
<keyword evidence="1" id="KW-0812">Transmembrane</keyword>
<dbReference type="InParanoid" id="A2DGL3"/>
<organism evidence="2 3">
    <name type="scientific">Trichomonas vaginalis (strain ATCC PRA-98 / G3)</name>
    <dbReference type="NCBI Taxonomy" id="412133"/>
    <lineage>
        <taxon>Eukaryota</taxon>
        <taxon>Metamonada</taxon>
        <taxon>Parabasalia</taxon>
        <taxon>Trichomonadida</taxon>
        <taxon>Trichomonadidae</taxon>
        <taxon>Trichomonas</taxon>
    </lineage>
</organism>
<dbReference type="VEuPathDB" id="TrichDB:TVAGG3_0998060"/>